<evidence type="ECO:0000256" key="1">
    <source>
        <dbReference type="ARBA" id="ARBA00005903"/>
    </source>
</evidence>
<dbReference type="InterPro" id="IPR001680">
    <property type="entry name" value="WD40_rpt"/>
</dbReference>
<dbReference type="InterPro" id="IPR036322">
    <property type="entry name" value="WD40_repeat_dom_sf"/>
</dbReference>
<sequence>MSFHSWLLRRENGLLRSQADQDFIMPQVYQSMRSLYQWNDKYSKPNNETLNVGGVFNMEFSPEGGLLVAACERKAIVMFDVVSRQPTQRIMDAHTSNVNCVRFLNSRHFATCSDDTTVALWDLRFLKTKMRSLQGHSNWVKSIEYSKKDNLLVTSAFDGSIFTWDINSYTEQGLIYQKVFHTSGLMRCRITPDGSKLVLCTTGGYIMIIHDLDLTTLHKDLCGFRPIIYRLMQMGKQYIPQAAKFDHVFSKKQKKNRVELVTDFPKDNDAEVILALEVHPRGHCFLSRNISYDGLTEWLTVHDMEEESDDVTESIKKRTNDTNKRKRKREPDTDKDENETESSQPAAGRSGTNDDIVFSINRRTRGNRLPTQSRGSEDSPAVMPFDQFIARNAGTPSGSAGGANADGSSNSNNNAANTFVPDIWAAEVTMQDRASRQNRDRETNATNVYNFVYAISSGVLPAGGLNSASSSTLPMSRNSGFRFIRGFETRESSDDSGSSSDESTPRINSSNVAHHLPTEISPVTPRASGNQSEGKIFQNPKKLTYYIKELNKEKTFIKEPCFSSDGRIICSPYATGVRLLGFSKDCSVYPHHSNYSSSKRQAQPLSEIKTIRAHSDIVLSTRFSPREPLLVAGCRSGKIVWYQPNL</sequence>
<feature type="repeat" description="WD" evidence="4">
    <location>
        <begin position="91"/>
        <end position="124"/>
    </location>
</feature>
<dbReference type="EMBL" id="GAKP01006064">
    <property type="protein sequence ID" value="JAC52888.1"/>
    <property type="molecule type" value="Transcribed_RNA"/>
</dbReference>
<evidence type="ECO:0000256" key="4">
    <source>
        <dbReference type="PROSITE-ProRule" id="PRU00221"/>
    </source>
</evidence>
<dbReference type="FunFam" id="2.130.10.10:FF:000661">
    <property type="entry name" value="Uncharacterized protein, isoform A"/>
    <property type="match status" value="1"/>
</dbReference>
<evidence type="ECO:0000313" key="6">
    <source>
        <dbReference type="EMBL" id="JAC52888.1"/>
    </source>
</evidence>
<dbReference type="OrthoDB" id="20669at2759"/>
<dbReference type="AlphaFoldDB" id="A0A034WGI7"/>
<feature type="region of interest" description="Disordered" evidence="5">
    <location>
        <begin position="306"/>
        <end position="416"/>
    </location>
</feature>
<dbReference type="SUPFAM" id="SSF50978">
    <property type="entry name" value="WD40 repeat-like"/>
    <property type="match status" value="1"/>
</dbReference>
<feature type="region of interest" description="Disordered" evidence="5">
    <location>
        <begin position="489"/>
        <end position="534"/>
    </location>
</feature>
<evidence type="ECO:0000256" key="3">
    <source>
        <dbReference type="ARBA" id="ARBA00022737"/>
    </source>
</evidence>
<dbReference type="InterPro" id="IPR019775">
    <property type="entry name" value="WD40_repeat_CS"/>
</dbReference>
<protein>
    <submittedName>
        <fullName evidence="6">DDB1-and CUL4-associated factor 10-like protein</fullName>
    </submittedName>
</protein>
<dbReference type="RefSeq" id="XP_011211433.2">
    <property type="nucleotide sequence ID" value="XM_011213131.4"/>
</dbReference>
<dbReference type="Gene3D" id="2.130.10.10">
    <property type="entry name" value="YVTN repeat-like/Quinoprotein amine dehydrogenase"/>
    <property type="match status" value="1"/>
</dbReference>
<dbReference type="SMART" id="SM00320">
    <property type="entry name" value="WD40"/>
    <property type="match status" value="5"/>
</dbReference>
<dbReference type="PROSITE" id="PS00678">
    <property type="entry name" value="WD_REPEATS_1"/>
    <property type="match status" value="1"/>
</dbReference>
<keyword evidence="3" id="KW-0677">Repeat</keyword>
<accession>A0A034WGI7</accession>
<dbReference type="PANTHER" id="PTHR14588:SF2">
    <property type="entry name" value="DDB1- AND CUL4-ASSOCIATED FACTOR 10"/>
    <property type="match status" value="1"/>
</dbReference>
<evidence type="ECO:0000256" key="5">
    <source>
        <dbReference type="SAM" id="MobiDB-lite"/>
    </source>
</evidence>
<feature type="repeat" description="WD" evidence="4">
    <location>
        <begin position="133"/>
        <end position="168"/>
    </location>
</feature>
<dbReference type="GeneID" id="105231709"/>
<feature type="compositionally biased region" description="Low complexity" evidence="5">
    <location>
        <begin position="402"/>
        <end position="416"/>
    </location>
</feature>
<dbReference type="GO" id="GO:0080008">
    <property type="term" value="C:Cul4-RING E3 ubiquitin ligase complex"/>
    <property type="evidence" value="ECO:0007669"/>
    <property type="project" value="TreeGrafter"/>
</dbReference>
<comment type="similarity">
    <text evidence="1">Belongs to the WD repeat DCAF10 family.</text>
</comment>
<gene>
    <name evidence="6" type="primary">DCA10</name>
</gene>
<dbReference type="InterPro" id="IPR015943">
    <property type="entry name" value="WD40/YVTN_repeat-like_dom_sf"/>
</dbReference>
<dbReference type="Pfam" id="PF00400">
    <property type="entry name" value="WD40"/>
    <property type="match status" value="3"/>
</dbReference>
<reference evidence="6" key="1">
    <citation type="journal article" date="2014" name="BMC Genomics">
        <title>Characterizing the developmental transcriptome of the oriental fruit fly, Bactrocera dorsalis (Diptera: Tephritidae) through comparative genomic analysis with Drosophila melanogaster utilizing modENCODE datasets.</title>
        <authorList>
            <person name="Geib S.M."/>
            <person name="Calla B."/>
            <person name="Hall B."/>
            <person name="Hou S."/>
            <person name="Manoukis N.C."/>
        </authorList>
    </citation>
    <scope>NUCLEOTIDE SEQUENCE</scope>
    <source>
        <strain evidence="6">Punador</strain>
    </source>
</reference>
<name>A0A034WGI7_BACDO</name>
<organism evidence="6">
    <name type="scientific">Bactrocera dorsalis</name>
    <name type="common">Oriental fruit fly</name>
    <name type="synonym">Dacus dorsalis</name>
    <dbReference type="NCBI Taxonomy" id="27457"/>
    <lineage>
        <taxon>Eukaryota</taxon>
        <taxon>Metazoa</taxon>
        <taxon>Ecdysozoa</taxon>
        <taxon>Arthropoda</taxon>
        <taxon>Hexapoda</taxon>
        <taxon>Insecta</taxon>
        <taxon>Pterygota</taxon>
        <taxon>Neoptera</taxon>
        <taxon>Endopterygota</taxon>
        <taxon>Diptera</taxon>
        <taxon>Brachycera</taxon>
        <taxon>Muscomorpha</taxon>
        <taxon>Tephritoidea</taxon>
        <taxon>Tephritidae</taxon>
        <taxon>Bactrocera</taxon>
        <taxon>Bactrocera</taxon>
    </lineage>
</organism>
<dbReference type="PROSITE" id="PS50082">
    <property type="entry name" value="WD_REPEATS_2"/>
    <property type="match status" value="2"/>
</dbReference>
<proteinExistence type="inferred from homology"/>
<keyword evidence="2 4" id="KW-0853">WD repeat</keyword>
<dbReference type="PANTHER" id="PTHR14588">
    <property type="entry name" value="DDB1- AND CUL4-ASSOCIATED FACTOR 10"/>
    <property type="match status" value="1"/>
</dbReference>
<evidence type="ECO:0000256" key="2">
    <source>
        <dbReference type="ARBA" id="ARBA00022574"/>
    </source>
</evidence>
<dbReference type="InterPro" id="IPR039085">
    <property type="entry name" value="DCA10"/>
</dbReference>
<feature type="compositionally biased region" description="Polar residues" evidence="5">
    <location>
        <begin position="341"/>
        <end position="353"/>
    </location>
</feature>
<dbReference type="KEGG" id="bdr:105231709"/>
<dbReference type="PROSITE" id="PS50294">
    <property type="entry name" value="WD_REPEATS_REGION"/>
    <property type="match status" value="2"/>
</dbReference>
<feature type="compositionally biased region" description="Basic and acidic residues" evidence="5">
    <location>
        <begin position="313"/>
        <end position="323"/>
    </location>
</feature>